<dbReference type="PANTHER" id="PTHR10177">
    <property type="entry name" value="CYCLINS"/>
    <property type="match status" value="1"/>
</dbReference>
<dbReference type="InterPro" id="IPR013763">
    <property type="entry name" value="Cyclin-like_dom"/>
</dbReference>
<proteinExistence type="inferred from homology"/>
<evidence type="ECO:0000313" key="9">
    <source>
        <dbReference type="Proteomes" id="UP001244341"/>
    </source>
</evidence>
<reference evidence="8 9" key="1">
    <citation type="submission" date="2023-05" db="EMBL/GenBank/DDBJ databases">
        <title>A 100% complete, gapless, phased diploid assembly of the Scenedesmus obliquus UTEX 3031 genome.</title>
        <authorList>
            <person name="Biondi T.C."/>
            <person name="Hanschen E.R."/>
            <person name="Kwon T."/>
            <person name="Eng W."/>
            <person name="Kruse C.P.S."/>
            <person name="Koehler S.I."/>
            <person name="Kunde Y."/>
            <person name="Gleasner C.D."/>
            <person name="You Mak K.T."/>
            <person name="Polle J."/>
            <person name="Hovde B.T."/>
            <person name="Starkenburg S.R."/>
        </authorList>
    </citation>
    <scope>NUCLEOTIDE SEQUENCE [LARGE SCALE GENOMIC DNA]</scope>
    <source>
        <strain evidence="8 9">DOE0152z</strain>
    </source>
</reference>
<dbReference type="SMART" id="SM00385">
    <property type="entry name" value="CYCLIN"/>
    <property type="match status" value="1"/>
</dbReference>
<dbReference type="Gene3D" id="1.10.472.10">
    <property type="entry name" value="Cyclin-like"/>
    <property type="match status" value="2"/>
</dbReference>
<feature type="domain" description="Cyclin-like" evidence="6">
    <location>
        <begin position="40"/>
        <end position="128"/>
    </location>
</feature>
<organism evidence="8 9">
    <name type="scientific">Tetradesmus obliquus</name>
    <name type="common">Green alga</name>
    <name type="synonym">Acutodesmus obliquus</name>
    <dbReference type="NCBI Taxonomy" id="3088"/>
    <lineage>
        <taxon>Eukaryota</taxon>
        <taxon>Viridiplantae</taxon>
        <taxon>Chlorophyta</taxon>
        <taxon>core chlorophytes</taxon>
        <taxon>Chlorophyceae</taxon>
        <taxon>CS clade</taxon>
        <taxon>Sphaeropleales</taxon>
        <taxon>Scenedesmaceae</taxon>
        <taxon>Tetradesmus</taxon>
    </lineage>
</organism>
<evidence type="ECO:0000256" key="2">
    <source>
        <dbReference type="ARBA" id="ARBA00023127"/>
    </source>
</evidence>
<dbReference type="SMART" id="SM01332">
    <property type="entry name" value="Cyclin_C"/>
    <property type="match status" value="1"/>
</dbReference>
<dbReference type="Proteomes" id="UP001244341">
    <property type="component" value="Chromosome 2b"/>
</dbReference>
<evidence type="ECO:0000259" key="7">
    <source>
        <dbReference type="SMART" id="SM01332"/>
    </source>
</evidence>
<keyword evidence="9" id="KW-1185">Reference proteome</keyword>
<comment type="similarity">
    <text evidence="4">Belongs to the cyclin family.</text>
</comment>
<dbReference type="InterPro" id="IPR036915">
    <property type="entry name" value="Cyclin-like_sf"/>
</dbReference>
<keyword evidence="2 4" id="KW-0195">Cyclin</keyword>
<sequence length="525" mass="57774">MSFKEAKMIEEEHQADIPTRCRLLEDGGTYTRFDRAAIANQMTAASHSLGLSSEALHLSVAMLDRCLTKLSLEPQDCDMLWSLACACLWVAAKYEGHVVPTAQGVMEAMQQDTSRAPQLHELEALVLQAMDYRVCAGPTAAAFLQLILLSWPTGIRRLTYHCAWYLVEMSLLEGLLLSVPASEVAAAAFVCAFNLTSSHINAAELASVTGYTIMDGLWPTLVVMFAMHNVMWHNCSRSPEQRYAVLKLFRHRGFACVAKHVPGIKDLVIQLLRLAPSQYNKFYGNKVLWLHLDKQLQLDDKAAALGPEQGVVAADGCATRATDTEGAVQLQPPWIYQRRLLGVFTTPDAAESGKGPRPARVHDLLALSCQQRQGCIAPAWTSLLFEVVAAPQKSPPILFQPCSASFQVAGAMLTNFGPGHMELKLAGSRVSQQRRVPARAPKRSRLAETESDAESKHPEVQQLHKQLAALQQAHQTIAYLLCITAGQRDAAIHRIQHMQQQQQQQQQAGEPAAGQVRGLTACTYR</sequence>
<keyword evidence="3" id="KW-0131">Cell cycle</keyword>
<protein>
    <recommendedName>
        <fullName evidence="10">Cyclin N-terminal domain-containing protein</fullName>
    </recommendedName>
</protein>
<keyword evidence="1" id="KW-0132">Cell division</keyword>
<name>A0ABY8TR25_TETOB</name>
<evidence type="ECO:0000259" key="6">
    <source>
        <dbReference type="SMART" id="SM00385"/>
    </source>
</evidence>
<dbReference type="EMBL" id="CP126209">
    <property type="protein sequence ID" value="WIA10817.1"/>
    <property type="molecule type" value="Genomic_DNA"/>
</dbReference>
<evidence type="ECO:0000256" key="4">
    <source>
        <dbReference type="RuleBase" id="RU000383"/>
    </source>
</evidence>
<feature type="domain" description="Cyclin C-terminal" evidence="7">
    <location>
        <begin position="138"/>
        <end position="263"/>
    </location>
</feature>
<gene>
    <name evidence="8" type="ORF">OEZ85_010985</name>
</gene>
<feature type="region of interest" description="Disordered" evidence="5">
    <location>
        <begin position="428"/>
        <end position="460"/>
    </location>
</feature>
<feature type="compositionally biased region" description="Basic and acidic residues" evidence="5">
    <location>
        <begin position="445"/>
        <end position="459"/>
    </location>
</feature>
<dbReference type="Pfam" id="PF02984">
    <property type="entry name" value="Cyclin_C"/>
    <property type="match status" value="1"/>
</dbReference>
<evidence type="ECO:0000256" key="3">
    <source>
        <dbReference type="ARBA" id="ARBA00023306"/>
    </source>
</evidence>
<dbReference type="InterPro" id="IPR039361">
    <property type="entry name" value="Cyclin"/>
</dbReference>
<dbReference type="InterPro" id="IPR004367">
    <property type="entry name" value="Cyclin_C-dom"/>
</dbReference>
<dbReference type="InterPro" id="IPR006671">
    <property type="entry name" value="Cyclin_N"/>
</dbReference>
<evidence type="ECO:0000256" key="1">
    <source>
        <dbReference type="ARBA" id="ARBA00022618"/>
    </source>
</evidence>
<evidence type="ECO:0000256" key="5">
    <source>
        <dbReference type="SAM" id="MobiDB-lite"/>
    </source>
</evidence>
<dbReference type="Pfam" id="PF00134">
    <property type="entry name" value="Cyclin_N"/>
    <property type="match status" value="1"/>
</dbReference>
<dbReference type="SUPFAM" id="SSF47954">
    <property type="entry name" value="Cyclin-like"/>
    <property type="match status" value="2"/>
</dbReference>
<evidence type="ECO:0008006" key="10">
    <source>
        <dbReference type="Google" id="ProtNLM"/>
    </source>
</evidence>
<evidence type="ECO:0000313" key="8">
    <source>
        <dbReference type="EMBL" id="WIA10817.1"/>
    </source>
</evidence>
<accession>A0ABY8TR25</accession>